<name>A0ABW7AMP7_9ACTN</name>
<feature type="domain" description="Berberine/berberine-like" evidence="1">
    <location>
        <begin position="158"/>
        <end position="190"/>
    </location>
</feature>
<keyword evidence="3" id="KW-1185">Reference proteome</keyword>
<reference evidence="2 3" key="1">
    <citation type="submission" date="2024-10" db="EMBL/GenBank/DDBJ databases">
        <authorList>
            <person name="Topkara A.R."/>
            <person name="Saygin H."/>
        </authorList>
    </citation>
    <scope>NUCLEOTIDE SEQUENCE [LARGE SCALE GENOMIC DNA]</scope>
    <source>
        <strain evidence="2 3">M3C6</strain>
    </source>
</reference>
<organism evidence="2 3">
    <name type="scientific">Nonomuraea marmarensis</name>
    <dbReference type="NCBI Taxonomy" id="3351344"/>
    <lineage>
        <taxon>Bacteria</taxon>
        <taxon>Bacillati</taxon>
        <taxon>Actinomycetota</taxon>
        <taxon>Actinomycetes</taxon>
        <taxon>Streptosporangiales</taxon>
        <taxon>Streptosporangiaceae</taxon>
        <taxon>Nonomuraea</taxon>
    </lineage>
</organism>
<dbReference type="EMBL" id="JBICRM010000027">
    <property type="protein sequence ID" value="MFG1708359.1"/>
    <property type="molecule type" value="Genomic_DNA"/>
</dbReference>
<evidence type="ECO:0000313" key="2">
    <source>
        <dbReference type="EMBL" id="MFG1708359.1"/>
    </source>
</evidence>
<dbReference type="Gene3D" id="3.40.462.20">
    <property type="match status" value="1"/>
</dbReference>
<gene>
    <name evidence="2" type="ORF">ACFLIM_34655</name>
</gene>
<dbReference type="InterPro" id="IPR012951">
    <property type="entry name" value="BBE"/>
</dbReference>
<proteinExistence type="predicted"/>
<evidence type="ECO:0000313" key="3">
    <source>
        <dbReference type="Proteomes" id="UP001603978"/>
    </source>
</evidence>
<dbReference type="InterPro" id="IPR016169">
    <property type="entry name" value="FAD-bd_PCMH_sub2"/>
</dbReference>
<dbReference type="Gene3D" id="3.30.465.10">
    <property type="match status" value="1"/>
</dbReference>
<comment type="caution">
    <text evidence="2">The sequence shown here is derived from an EMBL/GenBank/DDBJ whole genome shotgun (WGS) entry which is preliminary data.</text>
</comment>
<dbReference type="Pfam" id="PF08031">
    <property type="entry name" value="BBE"/>
    <property type="match status" value="1"/>
</dbReference>
<evidence type="ECO:0000259" key="1">
    <source>
        <dbReference type="Pfam" id="PF08031"/>
    </source>
</evidence>
<accession>A0ABW7AMP7</accession>
<protein>
    <submittedName>
        <fullName evidence="2">BBE domain-containing protein</fullName>
    </submittedName>
</protein>
<sequence length="192" mass="20972">MAHVRIAFTGETEEGEQLLRPLRAIGPRLVDTVGVLPYTASDAIHNDPKHPAGYFATHSLLRELPPESLDALLDAGDHVVEVRHLGGALSKPHGSPNSVGNRDALYFAGVLSPGLAPGTDTRALRAAHDRVRQALTPWSTGGRALNFLYGENATPEEVRRAYEPEDYQRLATLKARWDPAHTFRLNHNIPPA</sequence>
<dbReference type="Proteomes" id="UP001603978">
    <property type="component" value="Unassembled WGS sequence"/>
</dbReference>
<dbReference type="RefSeq" id="WP_393172591.1">
    <property type="nucleotide sequence ID" value="NZ_JBICRM010000027.1"/>
</dbReference>